<dbReference type="PIRSF" id="PIRSF005604">
    <property type="entry name" value="XET"/>
    <property type="match status" value="1"/>
</dbReference>
<organism evidence="9 10">
    <name type="scientific">Lithospermum erythrorhizon</name>
    <name type="common">Purple gromwell</name>
    <name type="synonym">Lithospermum officinale var. erythrorhizon</name>
    <dbReference type="NCBI Taxonomy" id="34254"/>
    <lineage>
        <taxon>Eukaryota</taxon>
        <taxon>Viridiplantae</taxon>
        <taxon>Streptophyta</taxon>
        <taxon>Embryophyta</taxon>
        <taxon>Tracheophyta</taxon>
        <taxon>Spermatophyta</taxon>
        <taxon>Magnoliopsida</taxon>
        <taxon>eudicotyledons</taxon>
        <taxon>Gunneridae</taxon>
        <taxon>Pentapetalae</taxon>
        <taxon>asterids</taxon>
        <taxon>lamiids</taxon>
        <taxon>Boraginales</taxon>
        <taxon>Boraginaceae</taxon>
        <taxon>Boraginoideae</taxon>
        <taxon>Lithospermeae</taxon>
        <taxon>Lithospermum</taxon>
    </lineage>
</organism>
<dbReference type="InterPro" id="IPR016455">
    <property type="entry name" value="XTH"/>
</dbReference>
<accession>A0AAV3NNX1</accession>
<reference evidence="9 10" key="1">
    <citation type="submission" date="2024-01" db="EMBL/GenBank/DDBJ databases">
        <title>The complete chloroplast genome sequence of Lithospermum erythrorhizon: insights into the phylogenetic relationship among Boraginaceae species and the maternal lineages of purple gromwells.</title>
        <authorList>
            <person name="Okada T."/>
            <person name="Watanabe K."/>
        </authorList>
    </citation>
    <scope>NUCLEOTIDE SEQUENCE [LARGE SCALE GENOMIC DNA]</scope>
</reference>
<dbReference type="GO" id="GO:0016762">
    <property type="term" value="F:xyloglucan:xyloglucosyl transferase activity"/>
    <property type="evidence" value="ECO:0007669"/>
    <property type="project" value="UniProtKB-EC"/>
</dbReference>
<dbReference type="InterPro" id="IPR013320">
    <property type="entry name" value="ConA-like_dom_sf"/>
</dbReference>
<dbReference type="SUPFAM" id="SSF49899">
    <property type="entry name" value="Concanavalin A-like lectins/glucanases"/>
    <property type="match status" value="1"/>
</dbReference>
<feature type="domain" description="GH16" evidence="8">
    <location>
        <begin position="42"/>
        <end position="232"/>
    </location>
</feature>
<comment type="caution">
    <text evidence="9">The sequence shown here is derived from an EMBL/GenBank/DDBJ whole genome shotgun (WGS) entry which is preliminary data.</text>
</comment>
<evidence type="ECO:0000313" key="10">
    <source>
        <dbReference type="Proteomes" id="UP001454036"/>
    </source>
</evidence>
<keyword evidence="6" id="KW-0961">Cell wall biogenesis/degradation</keyword>
<keyword evidence="4 6" id="KW-0326">Glycosidase</keyword>
<comment type="PTM">
    <text evidence="6">Contains at least one intrachain disulfide bond essential for its enzymatic activity.</text>
</comment>
<name>A0AAV3NNX1_LITER</name>
<dbReference type="PANTHER" id="PTHR31062">
    <property type="entry name" value="XYLOGLUCAN ENDOTRANSGLUCOSYLASE/HYDROLASE PROTEIN 8-RELATED"/>
    <property type="match status" value="1"/>
</dbReference>
<dbReference type="GO" id="GO:0048046">
    <property type="term" value="C:apoplast"/>
    <property type="evidence" value="ECO:0007669"/>
    <property type="project" value="UniProtKB-SubCell"/>
</dbReference>
<sequence>MIHVCTHSCLRRSLELLILFIFYLLLFFKAKAFNLTTIRFDEGYSNLFSDFNIKKSFNDQTVSLLLNRLSGSGIISTDYYNHGFFSAIIKLPSDHTAGIVVAFYTSNVDTFERNHDELDFEFLGNVDGKPWRFQTNMYGNGSVSRGREERYRLWYDPRLESHRYSLLWTPKNIIFYVDDIPIREIIRSDALRGDYPSKPMSVYATIWDGSTWATNGGKAKVNYKHQPFVTQMSDLVLEGCRVDPIEQVPSTNCSDRNILLLQKPYSIITPEKKEAMKLFRERYMFYSYCYDNIRYAVTPPECVIVDSERRLFKETGRLRQKMRFGGGHKKRRQGGNGGRNAREQRRNHSVTTAQHATSAM</sequence>
<feature type="region of interest" description="Disordered" evidence="7">
    <location>
        <begin position="320"/>
        <end position="360"/>
    </location>
</feature>
<dbReference type="AlphaFoldDB" id="A0AAV3NNX1"/>
<feature type="active site" description="Proton donor" evidence="5">
    <location>
        <position position="121"/>
    </location>
</feature>
<feature type="compositionally biased region" description="Polar residues" evidence="7">
    <location>
        <begin position="349"/>
        <end position="360"/>
    </location>
</feature>
<protein>
    <recommendedName>
        <fullName evidence="6">Xyloglucan endotransglucosylase/hydrolase</fullName>
        <ecNumber evidence="6">2.4.1.207</ecNumber>
    </recommendedName>
</protein>
<gene>
    <name evidence="9" type="ORF">LIER_01911</name>
</gene>
<keyword evidence="6" id="KW-0052">Apoplast</keyword>
<comment type="similarity">
    <text evidence="6">Belongs to the glycosyl hydrolase 16 family.</text>
</comment>
<keyword evidence="6" id="KW-0964">Secreted</keyword>
<comment type="subcellular location">
    <subcellularLocation>
        <location evidence="6">Secreted</location>
        <location evidence="6">Cell wall</location>
    </subcellularLocation>
    <subcellularLocation>
        <location evidence="6">Secreted</location>
        <location evidence="6">Extracellular space</location>
        <location evidence="6">Apoplast</location>
    </subcellularLocation>
</comment>
<evidence type="ECO:0000256" key="1">
    <source>
        <dbReference type="ARBA" id="ARBA00022679"/>
    </source>
</evidence>
<dbReference type="Gene3D" id="2.60.120.200">
    <property type="match status" value="1"/>
</dbReference>
<dbReference type="Proteomes" id="UP001454036">
    <property type="component" value="Unassembled WGS sequence"/>
</dbReference>
<dbReference type="InterPro" id="IPR000757">
    <property type="entry name" value="Beta-glucanase-like"/>
</dbReference>
<evidence type="ECO:0000256" key="5">
    <source>
        <dbReference type="PIRSR" id="PIRSR005604-1"/>
    </source>
</evidence>
<dbReference type="GO" id="GO:0004553">
    <property type="term" value="F:hydrolase activity, hydrolyzing O-glycosyl compounds"/>
    <property type="evidence" value="ECO:0007669"/>
    <property type="project" value="InterPro"/>
</dbReference>
<keyword evidence="6" id="KW-0134">Cell wall</keyword>
<dbReference type="InterPro" id="IPR010713">
    <property type="entry name" value="XET_C"/>
</dbReference>
<comment type="function">
    <text evidence="6">Catalyzes xyloglucan endohydrolysis (XEH) and/or endotransglycosylation (XET). Cleaves and religates xyloglucan polymers, an essential constituent of the primary cell wall, and thereby participates in cell wall construction of growing tissues.</text>
</comment>
<dbReference type="Pfam" id="PF06955">
    <property type="entry name" value="XET_C"/>
    <property type="match status" value="1"/>
</dbReference>
<evidence type="ECO:0000256" key="2">
    <source>
        <dbReference type="ARBA" id="ARBA00022801"/>
    </source>
</evidence>
<dbReference type="InterPro" id="IPR044791">
    <property type="entry name" value="Beta-glucanase/XTH"/>
</dbReference>
<keyword evidence="2 6" id="KW-0378">Hydrolase</keyword>
<dbReference type="GO" id="GO:0071555">
    <property type="term" value="P:cell wall organization"/>
    <property type="evidence" value="ECO:0007669"/>
    <property type="project" value="UniProtKB-KW"/>
</dbReference>
<dbReference type="GO" id="GO:0042546">
    <property type="term" value="P:cell wall biogenesis"/>
    <property type="evidence" value="ECO:0007669"/>
    <property type="project" value="InterPro"/>
</dbReference>
<keyword evidence="1 6" id="KW-0808">Transferase</keyword>
<evidence type="ECO:0000313" key="9">
    <source>
        <dbReference type="EMBL" id="GAA0140597.1"/>
    </source>
</evidence>
<dbReference type="Pfam" id="PF00722">
    <property type="entry name" value="Glyco_hydro_16"/>
    <property type="match status" value="1"/>
</dbReference>
<keyword evidence="3" id="KW-1015">Disulfide bond</keyword>
<proteinExistence type="inferred from homology"/>
<evidence type="ECO:0000256" key="7">
    <source>
        <dbReference type="SAM" id="MobiDB-lite"/>
    </source>
</evidence>
<evidence type="ECO:0000256" key="3">
    <source>
        <dbReference type="ARBA" id="ARBA00023157"/>
    </source>
</evidence>
<feature type="active site" description="Nucleophile" evidence="5">
    <location>
        <position position="117"/>
    </location>
</feature>
<dbReference type="EMBL" id="BAABME010000197">
    <property type="protein sequence ID" value="GAA0140597.1"/>
    <property type="molecule type" value="Genomic_DNA"/>
</dbReference>
<dbReference type="GO" id="GO:0010411">
    <property type="term" value="P:xyloglucan metabolic process"/>
    <property type="evidence" value="ECO:0007669"/>
    <property type="project" value="InterPro"/>
</dbReference>
<evidence type="ECO:0000259" key="8">
    <source>
        <dbReference type="PROSITE" id="PS51762"/>
    </source>
</evidence>
<evidence type="ECO:0000256" key="4">
    <source>
        <dbReference type="ARBA" id="ARBA00023295"/>
    </source>
</evidence>
<feature type="compositionally biased region" description="Basic residues" evidence="7">
    <location>
        <begin position="320"/>
        <end position="333"/>
    </location>
</feature>
<keyword evidence="10" id="KW-1185">Reference proteome</keyword>
<evidence type="ECO:0000256" key="6">
    <source>
        <dbReference type="RuleBase" id="RU361120"/>
    </source>
</evidence>
<dbReference type="EC" id="2.4.1.207" evidence="6"/>
<dbReference type="PROSITE" id="PS51762">
    <property type="entry name" value="GH16_2"/>
    <property type="match status" value="1"/>
</dbReference>